<dbReference type="SUPFAM" id="SSF55031">
    <property type="entry name" value="Bacterial exopeptidase dimerisation domain"/>
    <property type="match status" value="1"/>
</dbReference>
<accession>A0A8H3VP85</accession>
<keyword evidence="2" id="KW-0378">Hydrolase</keyword>
<dbReference type="Gene3D" id="3.30.70.360">
    <property type="match status" value="1"/>
</dbReference>
<name>A0A8H3VP85_VENIN</name>
<dbReference type="InterPro" id="IPR036264">
    <property type="entry name" value="Bact_exopeptidase_dim_dom"/>
</dbReference>
<gene>
    <name evidence="3" type="ORF">EG327_001331</name>
</gene>
<dbReference type="InterPro" id="IPR002933">
    <property type="entry name" value="Peptidase_M20"/>
</dbReference>
<comment type="caution">
    <text evidence="3">The sequence shown here is derived from an EMBL/GenBank/DDBJ whole genome shotgun (WGS) entry which is preliminary data.</text>
</comment>
<organism evidence="3 4">
    <name type="scientific">Venturia inaequalis</name>
    <name type="common">Apple scab fungus</name>
    <dbReference type="NCBI Taxonomy" id="5025"/>
    <lineage>
        <taxon>Eukaryota</taxon>
        <taxon>Fungi</taxon>
        <taxon>Dikarya</taxon>
        <taxon>Ascomycota</taxon>
        <taxon>Pezizomycotina</taxon>
        <taxon>Dothideomycetes</taxon>
        <taxon>Pleosporomycetidae</taxon>
        <taxon>Venturiales</taxon>
        <taxon>Venturiaceae</taxon>
        <taxon>Venturia</taxon>
    </lineage>
</organism>
<dbReference type="PANTHER" id="PTHR32494">
    <property type="entry name" value="ALLANTOATE DEIMINASE-RELATED"/>
    <property type="match status" value="1"/>
</dbReference>
<dbReference type="Gene3D" id="3.40.630.10">
    <property type="entry name" value="Zn peptidases"/>
    <property type="match status" value="1"/>
</dbReference>
<proteinExistence type="inferred from homology"/>
<comment type="similarity">
    <text evidence="1">Belongs to the peptidase M20A family.</text>
</comment>
<evidence type="ECO:0000256" key="2">
    <source>
        <dbReference type="ARBA" id="ARBA00022801"/>
    </source>
</evidence>
<dbReference type="Proteomes" id="UP000490939">
    <property type="component" value="Unassembled WGS sequence"/>
</dbReference>
<dbReference type="CDD" id="cd03884">
    <property type="entry name" value="M20_bAS"/>
    <property type="match status" value="1"/>
</dbReference>
<evidence type="ECO:0000313" key="3">
    <source>
        <dbReference type="EMBL" id="KAE9990483.1"/>
    </source>
</evidence>
<dbReference type="EMBL" id="WNWR01000135">
    <property type="protein sequence ID" value="KAE9990483.1"/>
    <property type="molecule type" value="Genomic_DNA"/>
</dbReference>
<evidence type="ECO:0008006" key="5">
    <source>
        <dbReference type="Google" id="ProtNLM"/>
    </source>
</evidence>
<dbReference type="Pfam" id="PF01546">
    <property type="entry name" value="Peptidase_M20"/>
    <property type="match status" value="1"/>
</dbReference>
<dbReference type="AlphaFoldDB" id="A0A8H3VP85"/>
<evidence type="ECO:0000256" key="1">
    <source>
        <dbReference type="ARBA" id="ARBA00006247"/>
    </source>
</evidence>
<keyword evidence="4" id="KW-1185">Reference proteome</keyword>
<dbReference type="NCBIfam" id="TIGR01879">
    <property type="entry name" value="hydantase"/>
    <property type="match status" value="1"/>
</dbReference>
<protein>
    <recommendedName>
        <fullName evidence="5">Peptidase M20 dimerisation domain-containing protein</fullName>
    </recommendedName>
</protein>
<dbReference type="SUPFAM" id="SSF53187">
    <property type="entry name" value="Zn-dependent exopeptidases"/>
    <property type="match status" value="1"/>
</dbReference>
<evidence type="ECO:0000313" key="4">
    <source>
        <dbReference type="Proteomes" id="UP000490939"/>
    </source>
</evidence>
<reference evidence="3 4" key="1">
    <citation type="submission" date="2019-07" db="EMBL/GenBank/DDBJ databases">
        <title>Venturia inaequalis Genome Resource.</title>
        <authorList>
            <person name="Lichtner F.J."/>
        </authorList>
    </citation>
    <scope>NUCLEOTIDE SEQUENCE [LARGE SCALE GENOMIC DNA]</scope>
    <source>
        <strain evidence="3 4">DMI_063113</strain>
    </source>
</reference>
<sequence length="504" mass="53811">MATFTRIASAACSFSRQNIRPRRDLSKLLFSAQTTLNRGFSASPTWRLHTKDMSESDMNTLRVDESRLMADLHWTCQWGTGERWGDKPTETGMQRLALSDDDKKARDWFVEAVKAQGCKVTIDSMGNIFAVRAGLKDGPPTFVGSHLDTQPSGGRYDGILGVTAGIEMLKVLNDNWVETEYPVGVINWTNEEGARFPISMVSSAVWAGQIPLSKAHNLKEVGAGTATQKSELERIGYLGTTPASHKSIPIGAHFELHIEQGPQLEAEGRKIGIVKGVQAYKWYTIEVTGRDAHTGTTPLPARADALLASAKMILHSHKVATRLGALASTGILSLKPSSTNTIPGSVTFSLDMRAPSDTLVEAAERDIRASFAAIAAGTDIGGLNNGTTPSLPCSLNITVDSASPAIHFNDECIACVKGAVEGVFGAAAAGEMSREMTSGAGHDSVNTGYIAPTAMIFIPCRDGVSHNPKEFSTPADCAVGAQVLLQSVLRYDRVRAGREGVLGA</sequence>
<dbReference type="PANTHER" id="PTHR32494:SF5">
    <property type="entry name" value="ALLANTOATE AMIDOHYDROLASE"/>
    <property type="match status" value="1"/>
</dbReference>
<dbReference type="InterPro" id="IPR010158">
    <property type="entry name" value="Amidase_Cbmase"/>
</dbReference>
<dbReference type="GO" id="GO:0016813">
    <property type="term" value="F:hydrolase activity, acting on carbon-nitrogen (but not peptide) bonds, in linear amidines"/>
    <property type="evidence" value="ECO:0007669"/>
    <property type="project" value="InterPro"/>
</dbReference>